<sequence length="450" mass="48629">MAPYTPPVVNWRTHLTLLLLALVYIFSYIDRQVIAVLIEPIKHDFNATDTEMGLLSGLAFGLLYAVLGVPVGKLADKYNRRNIVAICCGLWSLATLACGIAAQFWQLLLARMSVAVGEAGGMAPSISAVSDLYPKERRSLVISLFMMGPHLGVLIGLALGAWIAQEYGWRHTFVFFGVPGMVLALLVWLLGKEPRRGAFDDAQAQALAQQEALAHKNESLWREVLRLLKVKAFRRLALACGLAGLAGYGYGVWTPSFLVRTHELTLAHAGLLFGVASGVGAVFGALFSGWLCDRLMRRDERWQLGLPALGVLLGLPCTLAFILWPAGGHWMLGSLRVPHALAFAPLAAFFTSWWPSLSYSAVSQMVRASERAVAAALLNFFLTLLGSGFGPFVTGLLSDALLPSLGGDEALRWALAIVIALMLPSGLWMLGAMRPFIAQRKALAGVAHPA</sequence>
<dbReference type="InterPro" id="IPR044770">
    <property type="entry name" value="MFS_spinster-like"/>
</dbReference>
<comment type="caution">
    <text evidence="8">The sequence shown here is derived from an EMBL/GenBank/DDBJ whole genome shotgun (WGS) entry which is preliminary data.</text>
</comment>
<evidence type="ECO:0000256" key="1">
    <source>
        <dbReference type="ARBA" id="ARBA00004141"/>
    </source>
</evidence>
<keyword evidence="3 6" id="KW-0812">Transmembrane</keyword>
<feature type="transmembrane region" description="Helical" evidence="6">
    <location>
        <begin position="413"/>
        <end position="431"/>
    </location>
</feature>
<feature type="transmembrane region" description="Helical" evidence="6">
    <location>
        <begin position="108"/>
        <end position="129"/>
    </location>
</feature>
<evidence type="ECO:0000256" key="6">
    <source>
        <dbReference type="SAM" id="Phobius"/>
    </source>
</evidence>
<evidence type="ECO:0000256" key="4">
    <source>
        <dbReference type="ARBA" id="ARBA00022989"/>
    </source>
</evidence>
<feature type="transmembrane region" description="Helical" evidence="6">
    <location>
        <begin position="304"/>
        <end position="327"/>
    </location>
</feature>
<keyword evidence="4 6" id="KW-1133">Transmembrane helix</keyword>
<dbReference type="Proteomes" id="UP001501627">
    <property type="component" value="Unassembled WGS sequence"/>
</dbReference>
<dbReference type="InterPro" id="IPR011701">
    <property type="entry name" value="MFS"/>
</dbReference>
<name>A0ABP7RDX6_9BURK</name>
<dbReference type="PROSITE" id="PS50850">
    <property type="entry name" value="MFS"/>
    <property type="match status" value="1"/>
</dbReference>
<proteinExistence type="predicted"/>
<evidence type="ECO:0000313" key="9">
    <source>
        <dbReference type="Proteomes" id="UP001501627"/>
    </source>
</evidence>
<dbReference type="SUPFAM" id="SSF103473">
    <property type="entry name" value="MFS general substrate transporter"/>
    <property type="match status" value="1"/>
</dbReference>
<comment type="subcellular location">
    <subcellularLocation>
        <location evidence="1">Membrane</location>
        <topology evidence="1">Multi-pass membrane protein</topology>
    </subcellularLocation>
</comment>
<feature type="transmembrane region" description="Helical" evidence="6">
    <location>
        <begin position="55"/>
        <end position="71"/>
    </location>
</feature>
<accession>A0ABP7RDX6</accession>
<feature type="domain" description="Major facilitator superfamily (MFS) profile" evidence="7">
    <location>
        <begin position="16"/>
        <end position="443"/>
    </location>
</feature>
<evidence type="ECO:0000259" key="7">
    <source>
        <dbReference type="PROSITE" id="PS50850"/>
    </source>
</evidence>
<reference evidence="9" key="1">
    <citation type="journal article" date="2019" name="Int. J. Syst. Evol. Microbiol.">
        <title>The Global Catalogue of Microorganisms (GCM) 10K type strain sequencing project: providing services to taxonomists for standard genome sequencing and annotation.</title>
        <authorList>
            <consortium name="The Broad Institute Genomics Platform"/>
            <consortium name="The Broad Institute Genome Sequencing Center for Infectious Disease"/>
            <person name="Wu L."/>
            <person name="Ma J."/>
        </authorList>
    </citation>
    <scope>NUCLEOTIDE SEQUENCE [LARGE SCALE GENOMIC DNA]</scope>
    <source>
        <strain evidence="9">JCM 17561</strain>
    </source>
</reference>
<dbReference type="RefSeq" id="WP_103045147.1">
    <property type="nucleotide sequence ID" value="NZ_BAABBP010000015.1"/>
</dbReference>
<keyword evidence="5 6" id="KW-0472">Membrane</keyword>
<evidence type="ECO:0000313" key="8">
    <source>
        <dbReference type="EMBL" id="GAA3996085.1"/>
    </source>
</evidence>
<protein>
    <submittedName>
        <fullName evidence="8">MFS transporter</fullName>
    </submittedName>
</protein>
<dbReference type="EMBL" id="BAABBP010000015">
    <property type="protein sequence ID" value="GAA3996085.1"/>
    <property type="molecule type" value="Genomic_DNA"/>
</dbReference>
<feature type="transmembrane region" description="Helical" evidence="6">
    <location>
        <begin position="141"/>
        <end position="163"/>
    </location>
</feature>
<evidence type="ECO:0000256" key="2">
    <source>
        <dbReference type="ARBA" id="ARBA00022448"/>
    </source>
</evidence>
<dbReference type="InterPro" id="IPR020846">
    <property type="entry name" value="MFS_dom"/>
</dbReference>
<feature type="transmembrane region" description="Helical" evidence="6">
    <location>
        <begin position="232"/>
        <end position="251"/>
    </location>
</feature>
<dbReference type="Pfam" id="PF07690">
    <property type="entry name" value="MFS_1"/>
    <property type="match status" value="1"/>
</dbReference>
<evidence type="ECO:0000256" key="3">
    <source>
        <dbReference type="ARBA" id="ARBA00022692"/>
    </source>
</evidence>
<feature type="transmembrane region" description="Helical" evidence="6">
    <location>
        <begin position="372"/>
        <end position="393"/>
    </location>
</feature>
<keyword evidence="2" id="KW-0813">Transport</keyword>
<dbReference type="PANTHER" id="PTHR23505">
    <property type="entry name" value="SPINSTER"/>
    <property type="match status" value="1"/>
</dbReference>
<dbReference type="CDD" id="cd17328">
    <property type="entry name" value="MFS_spinster_like"/>
    <property type="match status" value="1"/>
</dbReference>
<feature type="transmembrane region" description="Helical" evidence="6">
    <location>
        <begin position="339"/>
        <end position="360"/>
    </location>
</feature>
<evidence type="ECO:0000256" key="5">
    <source>
        <dbReference type="ARBA" id="ARBA00023136"/>
    </source>
</evidence>
<feature type="transmembrane region" description="Helical" evidence="6">
    <location>
        <begin position="271"/>
        <end position="292"/>
    </location>
</feature>
<dbReference type="PANTHER" id="PTHR23505:SF79">
    <property type="entry name" value="PROTEIN SPINSTER"/>
    <property type="match status" value="1"/>
</dbReference>
<feature type="transmembrane region" description="Helical" evidence="6">
    <location>
        <begin position="83"/>
        <end position="102"/>
    </location>
</feature>
<dbReference type="Gene3D" id="1.20.1250.20">
    <property type="entry name" value="MFS general substrate transporter like domains"/>
    <property type="match status" value="1"/>
</dbReference>
<feature type="transmembrane region" description="Helical" evidence="6">
    <location>
        <begin position="169"/>
        <end position="190"/>
    </location>
</feature>
<gene>
    <name evidence="8" type="ORF">GCM10022279_19710</name>
</gene>
<keyword evidence="9" id="KW-1185">Reference proteome</keyword>
<organism evidence="8 9">
    <name type="scientific">Comamonas faecalis</name>
    <dbReference type="NCBI Taxonomy" id="1387849"/>
    <lineage>
        <taxon>Bacteria</taxon>
        <taxon>Pseudomonadati</taxon>
        <taxon>Pseudomonadota</taxon>
        <taxon>Betaproteobacteria</taxon>
        <taxon>Burkholderiales</taxon>
        <taxon>Comamonadaceae</taxon>
        <taxon>Comamonas</taxon>
    </lineage>
</organism>
<dbReference type="InterPro" id="IPR036259">
    <property type="entry name" value="MFS_trans_sf"/>
</dbReference>